<name>A0A1I5YMW6_9BACI</name>
<evidence type="ECO:0000313" key="7">
    <source>
        <dbReference type="Proteomes" id="UP000182762"/>
    </source>
</evidence>
<evidence type="ECO:0000256" key="2">
    <source>
        <dbReference type="ARBA" id="ARBA00023015"/>
    </source>
</evidence>
<dbReference type="InterPro" id="IPR001387">
    <property type="entry name" value="Cro/C1-type_HTH"/>
</dbReference>
<dbReference type="InterPro" id="IPR037171">
    <property type="entry name" value="NagB/RpiA_transferase-like"/>
</dbReference>
<dbReference type="GeneID" id="93710143"/>
<keyword evidence="2" id="KW-0805">Transcription regulation</keyword>
<evidence type="ECO:0000259" key="5">
    <source>
        <dbReference type="PROSITE" id="PS50943"/>
    </source>
</evidence>
<sequence>MVVGWEERRQLVKVANLYYMDGWTQEQIAKKVGVSRPIVSRILQKARDSKVVEVYIKDENIHTVGLEQQLEKCYGLKDSIVVPTIGLTTDMIKKAVGQASAYYLSKHLKKMNVSQLGISWGSTLAELVKEYPFERKEQMNIVPLVGGMGTQRVEIHANQLAYELAKKMNCTCSYLYAPAIVETKELKERLVSMREISSVLEEGKKVDVALIGLGNPYRGSMRKLGYLKDNDLKQLRKLGVVGDIGSRFFDESGVVVNHSLNDKVIALPLEQLKKVKEVIGVVEGTHKMESTQAALKGNYLDVLIIDEQTALALLEAK</sequence>
<organism evidence="6 7">
    <name type="scientific">Priestia endophytica DSM 13796</name>
    <dbReference type="NCBI Taxonomy" id="1121089"/>
    <lineage>
        <taxon>Bacteria</taxon>
        <taxon>Bacillati</taxon>
        <taxon>Bacillota</taxon>
        <taxon>Bacilli</taxon>
        <taxon>Bacillales</taxon>
        <taxon>Bacillaceae</taxon>
        <taxon>Priestia</taxon>
    </lineage>
</organism>
<dbReference type="RefSeq" id="WP_061802813.1">
    <property type="nucleotide sequence ID" value="NZ_FOXX01000003.1"/>
</dbReference>
<dbReference type="InterPro" id="IPR051054">
    <property type="entry name" value="SorC_transcr_regulators"/>
</dbReference>
<keyword evidence="3 6" id="KW-0238">DNA-binding</keyword>
<accession>A0A1I5YMW6</accession>
<dbReference type="Proteomes" id="UP000182762">
    <property type="component" value="Unassembled WGS sequence"/>
</dbReference>
<dbReference type="InterPro" id="IPR036388">
    <property type="entry name" value="WH-like_DNA-bd_sf"/>
</dbReference>
<dbReference type="PANTHER" id="PTHR34294">
    <property type="entry name" value="TRANSCRIPTIONAL REGULATOR-RELATED"/>
    <property type="match status" value="1"/>
</dbReference>
<dbReference type="InterPro" id="IPR007324">
    <property type="entry name" value="Sugar-bd_dom_put"/>
</dbReference>
<evidence type="ECO:0000256" key="4">
    <source>
        <dbReference type="ARBA" id="ARBA00023163"/>
    </source>
</evidence>
<gene>
    <name evidence="6" type="ORF">SAMN02745910_01424</name>
</gene>
<keyword evidence="4" id="KW-0804">Transcription</keyword>
<dbReference type="SUPFAM" id="SSF100950">
    <property type="entry name" value="NagB/RpiA/CoA transferase-like"/>
    <property type="match status" value="1"/>
</dbReference>
<evidence type="ECO:0000256" key="3">
    <source>
        <dbReference type="ARBA" id="ARBA00023125"/>
    </source>
</evidence>
<protein>
    <submittedName>
        <fullName evidence="6">DNA-binding transcriptional regulator LsrR, DeoR family</fullName>
    </submittedName>
</protein>
<comment type="caution">
    <text evidence="6">The sequence shown here is derived from an EMBL/GenBank/DDBJ whole genome shotgun (WGS) entry which is preliminary data.</text>
</comment>
<dbReference type="GO" id="GO:0003677">
    <property type="term" value="F:DNA binding"/>
    <property type="evidence" value="ECO:0007669"/>
    <property type="project" value="UniProtKB-KW"/>
</dbReference>
<reference evidence="6 7" key="1">
    <citation type="submission" date="2016-10" db="EMBL/GenBank/DDBJ databases">
        <authorList>
            <person name="Varghese N."/>
            <person name="Submissions S."/>
        </authorList>
    </citation>
    <scope>NUCLEOTIDE SEQUENCE [LARGE SCALE GENOMIC DNA]</scope>
    <source>
        <strain evidence="6 7">DSM 13796</strain>
    </source>
</reference>
<dbReference type="Gene3D" id="3.40.50.1360">
    <property type="match status" value="1"/>
</dbReference>
<dbReference type="PANTHER" id="PTHR34294:SF12">
    <property type="entry name" value="SUGAR-BINDING TRANSCRIPTIONAL REGULATOR"/>
    <property type="match status" value="1"/>
</dbReference>
<comment type="similarity">
    <text evidence="1">Belongs to the SorC transcriptional regulatory family.</text>
</comment>
<keyword evidence="7" id="KW-1185">Reference proteome</keyword>
<dbReference type="EMBL" id="FOXX01000003">
    <property type="protein sequence ID" value="SFQ45415.1"/>
    <property type="molecule type" value="Genomic_DNA"/>
</dbReference>
<proteinExistence type="inferred from homology"/>
<dbReference type="Pfam" id="PF04198">
    <property type="entry name" value="Sugar-bind"/>
    <property type="match status" value="1"/>
</dbReference>
<evidence type="ECO:0000256" key="1">
    <source>
        <dbReference type="ARBA" id="ARBA00010466"/>
    </source>
</evidence>
<evidence type="ECO:0000313" key="6">
    <source>
        <dbReference type="EMBL" id="SFQ45415.1"/>
    </source>
</evidence>
<feature type="domain" description="HTH cro/C1-type" evidence="5">
    <location>
        <begin position="22"/>
        <end position="42"/>
    </location>
</feature>
<dbReference type="PROSITE" id="PS50943">
    <property type="entry name" value="HTH_CROC1"/>
    <property type="match status" value="1"/>
</dbReference>
<dbReference type="Gene3D" id="1.10.10.10">
    <property type="entry name" value="Winged helix-like DNA-binding domain superfamily/Winged helix DNA-binding domain"/>
    <property type="match status" value="1"/>
</dbReference>